<dbReference type="InterPro" id="IPR017927">
    <property type="entry name" value="FAD-bd_FR_type"/>
</dbReference>
<feature type="binding site" evidence="10">
    <location>
        <begin position="696"/>
        <end position="699"/>
    </location>
    <ligand>
        <name>FAD</name>
        <dbReference type="ChEBI" id="CHEBI:57692"/>
    </ligand>
</feature>
<dbReference type="GO" id="GO:0005634">
    <property type="term" value="C:nucleus"/>
    <property type="evidence" value="ECO:0007669"/>
    <property type="project" value="UniProtKB-ARBA"/>
</dbReference>
<feature type="domain" description="Flavodoxin-like" evidence="12">
    <location>
        <begin position="302"/>
        <end position="447"/>
    </location>
</feature>
<comment type="cofactor">
    <cofactor evidence="1 10">
        <name>FMN</name>
        <dbReference type="ChEBI" id="CHEBI:58210"/>
    </cofactor>
</comment>
<dbReference type="EC" id="1.18.1.-" evidence="10"/>
<evidence type="ECO:0000256" key="7">
    <source>
        <dbReference type="ARBA" id="ARBA00022827"/>
    </source>
</evidence>
<dbReference type="PRINTS" id="PR00369">
    <property type="entry name" value="FLAVODOXIN"/>
</dbReference>
<dbReference type="GO" id="GO:0031090">
    <property type="term" value="C:organelle membrane"/>
    <property type="evidence" value="ECO:0007669"/>
    <property type="project" value="UniProtKB-ARBA"/>
</dbReference>
<comment type="similarity">
    <text evidence="10">In the N-terminal section; belongs to the flavodoxin family.</text>
</comment>
<dbReference type="Gene3D" id="1.20.990.10">
    <property type="entry name" value="NADPH-cytochrome p450 Reductase, Chain A, domain 3"/>
    <property type="match status" value="1"/>
</dbReference>
<evidence type="ECO:0000256" key="2">
    <source>
        <dbReference type="ARBA" id="ARBA00001974"/>
    </source>
</evidence>
<dbReference type="PANTHER" id="PTHR19384:SF10">
    <property type="entry name" value="NADPH-DEPENDENT DIFLAVIN OXIDOREDUCTASE 1"/>
    <property type="match status" value="1"/>
</dbReference>
<dbReference type="PROSITE" id="PS51384">
    <property type="entry name" value="FAD_FR"/>
    <property type="match status" value="1"/>
</dbReference>
<protein>
    <recommendedName>
        <fullName evidence="10">NADPH-dependent diflavin oxidoreductase 1</fullName>
        <ecNumber evidence="10">1.18.1.-</ecNumber>
    </recommendedName>
    <alternativeName>
        <fullName evidence="10">NADPH-dependent FMN and FAD-containing oxidoreductase</fullName>
    </alternativeName>
</protein>
<dbReference type="SUPFAM" id="SSF52218">
    <property type="entry name" value="Flavoproteins"/>
    <property type="match status" value="1"/>
</dbReference>
<evidence type="ECO:0000256" key="4">
    <source>
        <dbReference type="ARBA" id="ARBA00022490"/>
    </source>
</evidence>
<dbReference type="Gene3D" id="3.40.50.80">
    <property type="entry name" value="Nucleotide-binding domain of ferredoxin-NADP reductase (FNR) module"/>
    <property type="match status" value="1"/>
</dbReference>
<proteinExistence type="inferred from homology"/>
<feature type="binding site" evidence="10">
    <location>
        <position position="915"/>
    </location>
    <ligand>
        <name>FAD</name>
        <dbReference type="ChEBI" id="CHEBI:57692"/>
    </ligand>
</feature>
<keyword evidence="6 10" id="KW-0288">FMN</keyword>
<evidence type="ECO:0000256" key="5">
    <source>
        <dbReference type="ARBA" id="ARBA00022630"/>
    </source>
</evidence>
<dbReference type="GO" id="GO:0050660">
    <property type="term" value="F:flavin adenine dinucleotide binding"/>
    <property type="evidence" value="ECO:0007669"/>
    <property type="project" value="UniProtKB-UniRule"/>
</dbReference>
<comment type="caution">
    <text evidence="14">The sequence shown here is derived from an EMBL/GenBank/DDBJ whole genome shotgun (WGS) entry which is preliminary data.</text>
</comment>
<comment type="function">
    <text evidence="10">NADPH-dependent reductase which is a central component of the cytosolic iron-sulfur (Fe-S) protein assembly (CIA) machinery. Transfers electrons from NADPH via its FAD and FMN prosthetic groups to the [2Fe-2S] cluster of the anamorsin/DRE2 homolog, another key component of the CIA machinery. In turn, this reduced cluster provides electrons for assembly of cytosolic iron-sulfur cluster proteins.</text>
</comment>
<evidence type="ECO:0000256" key="1">
    <source>
        <dbReference type="ARBA" id="ARBA00001917"/>
    </source>
</evidence>
<comment type="similarity">
    <text evidence="10">Belongs to the NADPH-dependent diflavin oxidoreductase NDOR1 family.</text>
</comment>
<dbReference type="GO" id="GO:0016226">
    <property type="term" value="P:iron-sulfur cluster assembly"/>
    <property type="evidence" value="ECO:0007669"/>
    <property type="project" value="UniProtKB-UniRule"/>
</dbReference>
<dbReference type="Pfam" id="PF00175">
    <property type="entry name" value="NAD_binding_1"/>
    <property type="match status" value="1"/>
</dbReference>
<keyword evidence="4 10" id="KW-0963">Cytoplasm</keyword>
<evidence type="ECO:0000259" key="13">
    <source>
        <dbReference type="PROSITE" id="PS51384"/>
    </source>
</evidence>
<evidence type="ECO:0000256" key="9">
    <source>
        <dbReference type="ARBA" id="ARBA00023002"/>
    </source>
</evidence>
<dbReference type="Pfam" id="PF00667">
    <property type="entry name" value="FAD_binding_1"/>
    <property type="match status" value="1"/>
</dbReference>
<dbReference type="Gene3D" id="2.40.30.10">
    <property type="entry name" value="Translation factors"/>
    <property type="match status" value="1"/>
</dbReference>
<evidence type="ECO:0000313" key="14">
    <source>
        <dbReference type="EMBL" id="KAK1667256.1"/>
    </source>
</evidence>
<evidence type="ECO:0000256" key="3">
    <source>
        <dbReference type="ARBA" id="ARBA00004496"/>
    </source>
</evidence>
<dbReference type="PANTHER" id="PTHR19384">
    <property type="entry name" value="NITRIC OXIDE SYNTHASE-RELATED"/>
    <property type="match status" value="1"/>
</dbReference>
<gene>
    <name evidence="14" type="ORF">QYE76_055415</name>
</gene>
<dbReference type="GO" id="GO:0016651">
    <property type="term" value="F:oxidoreductase activity, acting on NAD(P)H"/>
    <property type="evidence" value="ECO:0007669"/>
    <property type="project" value="UniProtKB-UniRule"/>
</dbReference>
<dbReference type="SUPFAM" id="SSF52343">
    <property type="entry name" value="Ferredoxin reductase-like, C-terminal NADP-linked domain"/>
    <property type="match status" value="1"/>
</dbReference>
<keyword evidence="5 10" id="KW-0285">Flavoprotein</keyword>
<feature type="binding site" evidence="10">
    <location>
        <begin position="838"/>
        <end position="839"/>
    </location>
    <ligand>
        <name>NADP(+)</name>
        <dbReference type="ChEBI" id="CHEBI:58349"/>
    </ligand>
</feature>
<dbReference type="Gene3D" id="3.40.50.360">
    <property type="match status" value="1"/>
</dbReference>
<feature type="domain" description="FAD-binding FR-type" evidence="13">
    <location>
        <begin position="517"/>
        <end position="759"/>
    </location>
</feature>
<feature type="binding site" evidence="10">
    <location>
        <position position="429"/>
    </location>
    <ligand>
        <name>FMN</name>
        <dbReference type="ChEBI" id="CHEBI:58210"/>
    </ligand>
</feature>
<dbReference type="EMBL" id="JAUUTY010000003">
    <property type="protein sequence ID" value="KAK1667256.1"/>
    <property type="molecule type" value="Genomic_DNA"/>
</dbReference>
<keyword evidence="9 10" id="KW-0560">Oxidoreductase</keyword>
<dbReference type="SUPFAM" id="SSF63380">
    <property type="entry name" value="Riboflavin synthase domain-like"/>
    <property type="match status" value="1"/>
</dbReference>
<feature type="binding site" evidence="10">
    <location>
        <begin position="356"/>
        <end position="359"/>
    </location>
    <ligand>
        <name>FMN</name>
        <dbReference type="ChEBI" id="CHEBI:58210"/>
    </ligand>
</feature>
<dbReference type="FunFam" id="3.40.50.80:FF:000032">
    <property type="entry name" value="NADPH-dependent diflavin oxidoreductase 1"/>
    <property type="match status" value="1"/>
</dbReference>
<evidence type="ECO:0000256" key="8">
    <source>
        <dbReference type="ARBA" id="ARBA00022857"/>
    </source>
</evidence>
<dbReference type="GO" id="GO:0160246">
    <property type="term" value="F:NADPH-iron-sulfur [2Fe-2S] protein oxidoreductase activity"/>
    <property type="evidence" value="ECO:0007669"/>
    <property type="project" value="InterPro"/>
</dbReference>
<dbReference type="InterPro" id="IPR001094">
    <property type="entry name" value="Flavdoxin-like"/>
</dbReference>
<dbReference type="PRINTS" id="PR00371">
    <property type="entry name" value="FPNCR"/>
</dbReference>
<dbReference type="Proteomes" id="UP001231189">
    <property type="component" value="Unassembled WGS sequence"/>
</dbReference>
<feature type="binding site" evidence="10">
    <location>
        <position position="880"/>
    </location>
    <ligand>
        <name>NADP(+)</name>
        <dbReference type="ChEBI" id="CHEBI:58349"/>
    </ligand>
</feature>
<dbReference type="CDD" id="cd06207">
    <property type="entry name" value="CyPoR_like"/>
    <property type="match status" value="1"/>
</dbReference>
<feature type="binding site" evidence="10">
    <location>
        <begin position="730"/>
        <end position="733"/>
    </location>
    <ligand>
        <name>FAD</name>
        <dbReference type="ChEBI" id="CHEBI:57692"/>
    </ligand>
</feature>
<dbReference type="InterPro" id="IPR001433">
    <property type="entry name" value="OxRdtase_FAD/NAD-bd"/>
</dbReference>
<keyword evidence="15" id="KW-1185">Reference proteome</keyword>
<dbReference type="HAMAP" id="MF_03178">
    <property type="entry name" value="NDOR1"/>
    <property type="match status" value="1"/>
</dbReference>
<evidence type="ECO:0000256" key="11">
    <source>
        <dbReference type="SAM" id="MobiDB-lite"/>
    </source>
</evidence>
<reference evidence="14" key="1">
    <citation type="submission" date="2023-07" db="EMBL/GenBank/DDBJ databases">
        <title>A chromosome-level genome assembly of Lolium multiflorum.</title>
        <authorList>
            <person name="Chen Y."/>
            <person name="Copetti D."/>
            <person name="Kolliker R."/>
            <person name="Studer B."/>
        </authorList>
    </citation>
    <scope>NUCLEOTIDE SEQUENCE</scope>
    <source>
        <strain evidence="14">02402/16</strain>
        <tissue evidence="14">Leaf</tissue>
    </source>
</reference>
<comment type="cofactor">
    <cofactor evidence="2 10">
        <name>FAD</name>
        <dbReference type="ChEBI" id="CHEBI:57692"/>
    </cofactor>
</comment>
<dbReference type="GO" id="GO:0010181">
    <property type="term" value="F:FMN binding"/>
    <property type="evidence" value="ECO:0007669"/>
    <property type="project" value="UniProtKB-UniRule"/>
</dbReference>
<dbReference type="GO" id="GO:0005829">
    <property type="term" value="C:cytosol"/>
    <property type="evidence" value="ECO:0007669"/>
    <property type="project" value="TreeGrafter"/>
</dbReference>
<dbReference type="AlphaFoldDB" id="A0AAD8WMA3"/>
<sequence>MAESRALVQPPLLSLRPSAAAVAPPFRRRPTEHTRGVVEDSALPLRGSGPTGLAHVSHISRPPDRLPSRLPPRCRRRQPTIAPLTHDASPLLRLASKAGPTGTSTLRPSLLFFTWRGRRSSASLFLMHAVVAATHQREPEPGDLFHHGADLEKQGKKGDLNEHPRYLCSPTPRTQGPIRHRPIQTTKKWKKNYRIRRPWRKAVLANPDQTAMRFCTRCVQPSLETSSSPEPSLLPSIQRTPVTAAAAARPFSPRQRLGISPSSISSGGATTFLFVSAAAGTSRFLMSPSRSLPPPLPAAGRLLVLYASQTGNAMDAAERVGREAERGGCPAVDVLSMDSFDPSCLPAERSVVFVVSTTGQGDPPDSMKGFWRYLLKKELGARWLEGVRYAVFGLGDSGYQKYNFAAKKIDKRLSQLGADRIIKLGLGNDQHFSGYEGALDPWLLSLWRSLNQENPSLLPRISDIINPSLINLGDSKIEVVYYSSDDAPQDSTVSDSKKLIGRARTMSPALKFHNDGEPQYMLKMVTNQRLTKEDSEKDVRHFELENPSSAISYQVGDALEILPSQDPSAVNAFIERCNLDPDCYIMIRAKGGDEVSKCSLVNGMMDRMKLKTFVALTMDVTSASPRRYFFEVMSYFATAEHEKERLQYFASPEGREDLYKYNQKESRTVLEVLEDFPSVHMPFEWLVQLTPPLKKRAFSISSSPLAHPNQIHLTVSVVSWLTPFKRARHGLCSTWLAGLSPNEEKLIPCWIHKGSLPPPHPSVPLVLIGPGTGCAPFRAFVEERAAQSVREPTAPVLFFFGCRNEDNDFLYKDLWLKHTQDKGVLSPEEGGGFFVAFSRDQSQKVYVQHKIKEQSVRVWNLLCSGASIYVAGSSTKMPADVTAALEEVLRQKGGEAASGWLGKLERAGKFNIETWS</sequence>
<comment type="caution">
    <text evidence="10">Lacks conserved residue(s) required for the propagation of feature annotation.</text>
</comment>
<dbReference type="FunFam" id="1.20.990.10:FF:000015">
    <property type="entry name" value="NADPH-dependent diflavin oxidoreductase 1"/>
    <property type="match status" value="1"/>
</dbReference>
<dbReference type="InterPro" id="IPR039261">
    <property type="entry name" value="FNR_nucleotide-bd"/>
</dbReference>
<name>A0AAD8WMA3_LOLMU</name>
<comment type="similarity">
    <text evidence="10">In the C-terminal section; belongs to the flavoprotein pyridine nucleotide cytochrome reductase family.</text>
</comment>
<comment type="subcellular location">
    <subcellularLocation>
        <location evidence="3 10">Cytoplasm</location>
    </subcellularLocation>
</comment>
<dbReference type="GO" id="GO:0050661">
    <property type="term" value="F:NADP binding"/>
    <property type="evidence" value="ECO:0007669"/>
    <property type="project" value="UniProtKB-UniRule"/>
</dbReference>
<dbReference type="PROSITE" id="PS50902">
    <property type="entry name" value="FLAVODOXIN_LIKE"/>
    <property type="match status" value="1"/>
</dbReference>
<dbReference type="InterPro" id="IPR008254">
    <property type="entry name" value="Flavodoxin/NO_synth"/>
</dbReference>
<organism evidence="14 15">
    <name type="scientific">Lolium multiflorum</name>
    <name type="common">Italian ryegrass</name>
    <name type="synonym">Lolium perenne subsp. multiflorum</name>
    <dbReference type="NCBI Taxonomy" id="4521"/>
    <lineage>
        <taxon>Eukaryota</taxon>
        <taxon>Viridiplantae</taxon>
        <taxon>Streptophyta</taxon>
        <taxon>Embryophyta</taxon>
        <taxon>Tracheophyta</taxon>
        <taxon>Spermatophyta</taxon>
        <taxon>Magnoliopsida</taxon>
        <taxon>Liliopsida</taxon>
        <taxon>Poales</taxon>
        <taxon>Poaceae</taxon>
        <taxon>BOP clade</taxon>
        <taxon>Pooideae</taxon>
        <taxon>Poodae</taxon>
        <taxon>Poeae</taxon>
        <taxon>Poeae Chloroplast Group 2 (Poeae type)</taxon>
        <taxon>Loliodinae</taxon>
        <taxon>Loliinae</taxon>
        <taxon>Lolium</taxon>
    </lineage>
</organism>
<dbReference type="FunFam" id="3.40.50.360:FF:000015">
    <property type="entry name" value="NADPH-dependent diflavin oxidoreductase 1"/>
    <property type="match status" value="1"/>
</dbReference>
<dbReference type="InterPro" id="IPR028879">
    <property type="entry name" value="NDOR1"/>
</dbReference>
<evidence type="ECO:0000259" key="12">
    <source>
        <dbReference type="PROSITE" id="PS50902"/>
    </source>
</evidence>
<feature type="region of interest" description="Disordered" evidence="11">
    <location>
        <begin position="42"/>
        <end position="74"/>
    </location>
</feature>
<evidence type="ECO:0000313" key="15">
    <source>
        <dbReference type="Proteomes" id="UP001231189"/>
    </source>
</evidence>
<dbReference type="InterPro" id="IPR003097">
    <property type="entry name" value="CysJ-like_FAD-binding"/>
</dbReference>
<evidence type="ECO:0000256" key="10">
    <source>
        <dbReference type="HAMAP-Rule" id="MF_03178"/>
    </source>
</evidence>
<accession>A0AAD8WMA3</accession>
<dbReference type="InterPro" id="IPR023173">
    <property type="entry name" value="NADPH_Cyt_P450_Rdtase_alpha"/>
</dbReference>
<dbReference type="InterPro" id="IPR017938">
    <property type="entry name" value="Riboflavin_synthase-like_b-brl"/>
</dbReference>
<feature type="compositionally biased region" description="Basic and acidic residues" evidence="11">
    <location>
        <begin position="155"/>
        <end position="165"/>
    </location>
</feature>
<comment type="catalytic activity">
    <reaction evidence="10">
        <text>2 oxidized [2Fe-2S]-[protein] + NADPH = 2 reduced [2Fe-2S]-[protein] + NADP(+) + H(+)</text>
        <dbReference type="Rhea" id="RHEA:67716"/>
        <dbReference type="Rhea" id="RHEA-COMP:17327"/>
        <dbReference type="Rhea" id="RHEA-COMP:17328"/>
        <dbReference type="ChEBI" id="CHEBI:15378"/>
        <dbReference type="ChEBI" id="CHEBI:33737"/>
        <dbReference type="ChEBI" id="CHEBI:33738"/>
        <dbReference type="ChEBI" id="CHEBI:57783"/>
        <dbReference type="ChEBI" id="CHEBI:58349"/>
    </reaction>
</comment>
<dbReference type="InterPro" id="IPR001709">
    <property type="entry name" value="Flavoprot_Pyr_Nucl_cyt_Rdtase"/>
</dbReference>
<feature type="region of interest" description="Disordered" evidence="11">
    <location>
        <begin position="155"/>
        <end position="179"/>
    </location>
</feature>
<feature type="binding site" evidence="10">
    <location>
        <begin position="844"/>
        <end position="848"/>
    </location>
    <ligand>
        <name>NADP(+)</name>
        <dbReference type="ChEBI" id="CHEBI:58349"/>
    </ligand>
</feature>
<keyword evidence="8 10" id="KW-0521">NADP</keyword>
<dbReference type="InterPro" id="IPR029039">
    <property type="entry name" value="Flavoprotein-like_sf"/>
</dbReference>
<feature type="binding site" evidence="10">
    <location>
        <position position="772"/>
    </location>
    <ligand>
        <name>NADP(+)</name>
        <dbReference type="ChEBI" id="CHEBI:58349"/>
    </ligand>
</feature>
<evidence type="ECO:0000256" key="6">
    <source>
        <dbReference type="ARBA" id="ARBA00022643"/>
    </source>
</evidence>
<dbReference type="Pfam" id="PF00258">
    <property type="entry name" value="Flavodoxin_1"/>
    <property type="match status" value="1"/>
</dbReference>
<keyword evidence="7 10" id="KW-0274">FAD</keyword>
<feature type="binding site" evidence="10">
    <location>
        <begin position="308"/>
        <end position="313"/>
    </location>
    <ligand>
        <name>FMN</name>
        <dbReference type="ChEBI" id="CHEBI:58210"/>
    </ligand>
</feature>